<dbReference type="EMBL" id="BART01022269">
    <property type="protein sequence ID" value="GAG94305.1"/>
    <property type="molecule type" value="Genomic_DNA"/>
</dbReference>
<evidence type="ECO:0000313" key="2">
    <source>
        <dbReference type="EMBL" id="GAG94305.1"/>
    </source>
</evidence>
<comment type="caution">
    <text evidence="2">The sequence shown here is derived from an EMBL/GenBank/DDBJ whole genome shotgun (WGS) entry which is preliminary data.</text>
</comment>
<proteinExistence type="predicted"/>
<sequence>MAMPLLLFEFTVLKSLNTGKLLFFVIPVLQLFFLTVWTEIH</sequence>
<gene>
    <name evidence="2" type="ORF">S01H4_40814</name>
</gene>
<dbReference type="AlphaFoldDB" id="X1BH12"/>
<organism evidence="2">
    <name type="scientific">marine sediment metagenome</name>
    <dbReference type="NCBI Taxonomy" id="412755"/>
    <lineage>
        <taxon>unclassified sequences</taxon>
        <taxon>metagenomes</taxon>
        <taxon>ecological metagenomes</taxon>
    </lineage>
</organism>
<feature type="non-terminal residue" evidence="2">
    <location>
        <position position="41"/>
    </location>
</feature>
<feature type="transmembrane region" description="Helical" evidence="1">
    <location>
        <begin position="21"/>
        <end position="40"/>
    </location>
</feature>
<reference evidence="2" key="1">
    <citation type="journal article" date="2014" name="Front. Microbiol.">
        <title>High frequency of phylogenetically diverse reductive dehalogenase-homologous genes in deep subseafloor sedimentary metagenomes.</title>
        <authorList>
            <person name="Kawai M."/>
            <person name="Futagami T."/>
            <person name="Toyoda A."/>
            <person name="Takaki Y."/>
            <person name="Nishi S."/>
            <person name="Hori S."/>
            <person name="Arai W."/>
            <person name="Tsubouchi T."/>
            <person name="Morono Y."/>
            <person name="Uchiyama I."/>
            <person name="Ito T."/>
            <person name="Fujiyama A."/>
            <person name="Inagaki F."/>
            <person name="Takami H."/>
        </authorList>
    </citation>
    <scope>NUCLEOTIDE SEQUENCE</scope>
    <source>
        <strain evidence="2">Expedition CK06-06</strain>
    </source>
</reference>
<name>X1BH12_9ZZZZ</name>
<keyword evidence="1" id="KW-0812">Transmembrane</keyword>
<keyword evidence="1" id="KW-0472">Membrane</keyword>
<evidence type="ECO:0000256" key="1">
    <source>
        <dbReference type="SAM" id="Phobius"/>
    </source>
</evidence>
<keyword evidence="1" id="KW-1133">Transmembrane helix</keyword>
<protein>
    <submittedName>
        <fullName evidence="2">Uncharacterized protein</fullName>
    </submittedName>
</protein>
<accession>X1BH12</accession>